<evidence type="ECO:0000256" key="3">
    <source>
        <dbReference type="ARBA" id="ARBA00022621"/>
    </source>
</evidence>
<keyword evidence="5" id="KW-0408">Iron</keyword>
<evidence type="ECO:0000256" key="4">
    <source>
        <dbReference type="ARBA" id="ARBA00022723"/>
    </source>
</evidence>
<dbReference type="Gene3D" id="1.10.490.10">
    <property type="entry name" value="Globins"/>
    <property type="match status" value="1"/>
</dbReference>
<dbReference type="PANTHER" id="PTHR46458">
    <property type="entry name" value="BLR2807 PROTEIN"/>
    <property type="match status" value="1"/>
</dbReference>
<sequence length="177" mass="20455">MGCGSSMQVYPTNCPFVDILKLVKSVELTYDQKYLVRETWKCLEVSKREIGVSVYKRFLTMHPELKKHFSEFRSIDISEINGRHGHPRRLLMAIDNAVTAMGDSESYSAYLIELGRRHRELRFTITPAHFDDLRKCFLSVIMEILASASFWNSEVEKAWCCLFTSISTMMLKGLELS</sequence>
<evidence type="ECO:0000313" key="8">
    <source>
        <dbReference type="EMBL" id="AUV50091.1"/>
    </source>
</evidence>
<keyword evidence="4" id="KW-0479">Metal-binding</keyword>
<dbReference type="InterPro" id="IPR009050">
    <property type="entry name" value="Globin-like_sf"/>
</dbReference>
<dbReference type="OrthoDB" id="5977493at2759"/>
<name>A0A2K9UYQ4_EXADI</name>
<dbReference type="GO" id="GO:0020037">
    <property type="term" value="F:heme binding"/>
    <property type="evidence" value="ECO:0007669"/>
    <property type="project" value="InterPro"/>
</dbReference>
<protein>
    <submittedName>
        <fullName evidence="8">Globin-like protein</fullName>
    </submittedName>
</protein>
<feature type="domain" description="Globin" evidence="7">
    <location>
        <begin position="27"/>
        <end position="175"/>
    </location>
</feature>
<proteinExistence type="evidence at transcript level"/>
<gene>
    <name evidence="8" type="ORF">E.pallida_nvec42000019_2</name>
</gene>
<keyword evidence="1 6" id="KW-0813">Transport</keyword>
<evidence type="ECO:0000256" key="1">
    <source>
        <dbReference type="ARBA" id="ARBA00022448"/>
    </source>
</evidence>
<dbReference type="PANTHER" id="PTHR46458:SF1">
    <property type="entry name" value="GEO09476P1"/>
    <property type="match status" value="1"/>
</dbReference>
<dbReference type="PROSITE" id="PS01033">
    <property type="entry name" value="GLOBIN"/>
    <property type="match status" value="1"/>
</dbReference>
<dbReference type="InterPro" id="IPR012292">
    <property type="entry name" value="Globin/Proto"/>
</dbReference>
<dbReference type="SUPFAM" id="SSF46458">
    <property type="entry name" value="Globin-like"/>
    <property type="match status" value="1"/>
</dbReference>
<keyword evidence="2 6" id="KW-0349">Heme</keyword>
<organism evidence="8">
    <name type="scientific">Exaiptasia diaphana</name>
    <name type="common">Tropical sea anemone</name>
    <name type="synonym">Aiptasia pulchella</name>
    <dbReference type="NCBI Taxonomy" id="2652724"/>
    <lineage>
        <taxon>Eukaryota</taxon>
        <taxon>Metazoa</taxon>
        <taxon>Cnidaria</taxon>
        <taxon>Anthozoa</taxon>
        <taxon>Hexacorallia</taxon>
        <taxon>Actiniaria</taxon>
        <taxon>Aiptasiidae</taxon>
        <taxon>Exaiptasia</taxon>
    </lineage>
</organism>
<dbReference type="InterPro" id="IPR044399">
    <property type="entry name" value="Mb-like_M"/>
</dbReference>
<dbReference type="GO" id="GO:0019825">
    <property type="term" value="F:oxygen binding"/>
    <property type="evidence" value="ECO:0007669"/>
    <property type="project" value="InterPro"/>
</dbReference>
<dbReference type="InterPro" id="IPR000971">
    <property type="entry name" value="Globin"/>
</dbReference>
<evidence type="ECO:0000259" key="7">
    <source>
        <dbReference type="PROSITE" id="PS01033"/>
    </source>
</evidence>
<dbReference type="GO" id="GO:0046872">
    <property type="term" value="F:metal ion binding"/>
    <property type="evidence" value="ECO:0007669"/>
    <property type="project" value="UniProtKB-KW"/>
</dbReference>
<keyword evidence="3 6" id="KW-0561">Oxygen transport</keyword>
<dbReference type="InterPro" id="IPR050532">
    <property type="entry name" value="Globin-like_OT"/>
</dbReference>
<evidence type="ECO:0000256" key="6">
    <source>
        <dbReference type="RuleBase" id="RU000356"/>
    </source>
</evidence>
<reference evidence="8" key="1">
    <citation type="submission" date="2017-03" db="EMBL/GenBank/DDBJ databases">
        <title>Evidence for a large expansion and #subfunctionalisation of globin genes in sea anemones.</title>
        <authorList>
            <person name="Smith H.L."/>
            <person name="Pavasovic A."/>
            <person name="Surm J.M."/>
            <person name="Phillips M.J."/>
            <person name="Prentis P.J."/>
        </authorList>
    </citation>
    <scope>NUCLEOTIDE SEQUENCE</scope>
</reference>
<dbReference type="CDD" id="cd01040">
    <property type="entry name" value="Mb-like"/>
    <property type="match status" value="1"/>
</dbReference>
<dbReference type="GO" id="GO:0005344">
    <property type="term" value="F:oxygen carrier activity"/>
    <property type="evidence" value="ECO:0007669"/>
    <property type="project" value="UniProtKB-KW"/>
</dbReference>
<comment type="similarity">
    <text evidence="6">Belongs to the globin family.</text>
</comment>
<dbReference type="Pfam" id="PF00042">
    <property type="entry name" value="Globin"/>
    <property type="match status" value="1"/>
</dbReference>
<evidence type="ECO:0000256" key="5">
    <source>
        <dbReference type="ARBA" id="ARBA00023004"/>
    </source>
</evidence>
<accession>A0A2K9UYQ4</accession>
<evidence type="ECO:0000256" key="2">
    <source>
        <dbReference type="ARBA" id="ARBA00022617"/>
    </source>
</evidence>
<dbReference type="AlphaFoldDB" id="A0A2K9UYQ4"/>
<dbReference type="EMBL" id="KY810212">
    <property type="protein sequence ID" value="AUV50091.1"/>
    <property type="molecule type" value="mRNA"/>
</dbReference>